<proteinExistence type="predicted"/>
<evidence type="ECO:0000259" key="1">
    <source>
        <dbReference type="Pfam" id="PF17761"/>
    </source>
</evidence>
<dbReference type="RefSeq" id="WP_130140450.1">
    <property type="nucleotide sequence ID" value="NZ_SGIT01000001.1"/>
</dbReference>
<accession>A0A4Q6XQP3</accession>
<organism evidence="2 3">
    <name type="scientific">Sphingobacterium corticibacterium</name>
    <dbReference type="NCBI Taxonomy" id="2484746"/>
    <lineage>
        <taxon>Bacteria</taxon>
        <taxon>Pseudomonadati</taxon>
        <taxon>Bacteroidota</taxon>
        <taxon>Sphingobacteriia</taxon>
        <taxon>Sphingobacteriales</taxon>
        <taxon>Sphingobacteriaceae</taxon>
        <taxon>Sphingobacterium</taxon>
    </lineage>
</organism>
<dbReference type="Proteomes" id="UP000292855">
    <property type="component" value="Unassembled WGS sequence"/>
</dbReference>
<comment type="caution">
    <text evidence="2">The sequence shown here is derived from an EMBL/GenBank/DDBJ whole genome shotgun (WGS) entry which is preliminary data.</text>
</comment>
<dbReference type="InterPro" id="IPR041527">
    <property type="entry name" value="YhcG_N"/>
</dbReference>
<evidence type="ECO:0000313" key="2">
    <source>
        <dbReference type="EMBL" id="RZF62221.1"/>
    </source>
</evidence>
<keyword evidence="3" id="KW-1185">Reference proteome</keyword>
<dbReference type="PANTHER" id="PTHR30547:SF5">
    <property type="entry name" value="NUCLEASE YHCG-RELATED"/>
    <property type="match status" value="1"/>
</dbReference>
<name>A0A4Q6XQP3_9SPHI</name>
<dbReference type="InterPro" id="IPR053148">
    <property type="entry name" value="PD-DEXK-like_domain"/>
</dbReference>
<evidence type="ECO:0000313" key="3">
    <source>
        <dbReference type="Proteomes" id="UP000292855"/>
    </source>
</evidence>
<dbReference type="AlphaFoldDB" id="A0A4Q6XQP3"/>
<reference evidence="2 3" key="1">
    <citation type="submission" date="2019-02" db="EMBL/GenBank/DDBJ databases">
        <authorList>
            <person name="Li Y."/>
        </authorList>
    </citation>
    <scope>NUCLEOTIDE SEQUENCE [LARGE SCALE GENOMIC DNA]</scope>
    <source>
        <strain evidence="2 3">30C10-4-7</strain>
    </source>
</reference>
<feature type="domain" description="YhcG N-terminal" evidence="1">
    <location>
        <begin position="11"/>
        <end position="101"/>
    </location>
</feature>
<protein>
    <submittedName>
        <fullName evidence="2">DUF1016 family protein</fullName>
    </submittedName>
</protein>
<feature type="domain" description="YhcG N-terminal" evidence="1">
    <location>
        <begin position="152"/>
        <end position="201"/>
    </location>
</feature>
<sequence length="379" mass="43805">MKFDKLVISIQDTHEELQRSAVKAVNQALTVHNWLIGLYIVEFEQKGKDRAKYGERLLPELSESVKIRNLSVTNLRLCRQFYTTYPHLLPAVKEVLNNHVMQVNRIGQTMTDQLQETDLQIIEIHQSITDELNRQKRNPNGENGHLVDPLEILSKISFTHLVQLLTLHDMNKRTFYELECIERSWSVDELKRQINTLYYERSGISKNRINCPKLSTRKHNMYTKLKYLTYFSLIALLFNGCSKDDNDTDAVVKLENTTWVATMTDDNPSTNPFGEFGMNGLNQYYPWSECHMDDSFIFLKDRLSINDNGTVCDDGLDLIFETKNQPYSYNPETKKLTVGSGDDVAVLDVYELNQDRLKLGLTIPTGTGFGNIVFLFKRK</sequence>
<dbReference type="OrthoDB" id="9801263at2"/>
<dbReference type="Pfam" id="PF17761">
    <property type="entry name" value="DUF1016_N"/>
    <property type="match status" value="2"/>
</dbReference>
<dbReference type="PANTHER" id="PTHR30547">
    <property type="entry name" value="UNCHARACTERIZED PROTEIN YHCG-RELATED"/>
    <property type="match status" value="1"/>
</dbReference>
<dbReference type="EMBL" id="SGIT01000001">
    <property type="protein sequence ID" value="RZF62221.1"/>
    <property type="molecule type" value="Genomic_DNA"/>
</dbReference>
<gene>
    <name evidence="2" type="ORF">EWE74_05305</name>
</gene>